<feature type="transmembrane region" description="Helical" evidence="1">
    <location>
        <begin position="130"/>
        <end position="147"/>
    </location>
</feature>
<feature type="transmembrane region" description="Helical" evidence="1">
    <location>
        <begin position="37"/>
        <end position="58"/>
    </location>
</feature>
<proteinExistence type="predicted"/>
<feature type="transmembrane region" description="Helical" evidence="1">
    <location>
        <begin position="73"/>
        <end position="92"/>
    </location>
</feature>
<feature type="transmembrane region" description="Helical" evidence="1">
    <location>
        <begin position="159"/>
        <end position="178"/>
    </location>
</feature>
<keyword evidence="1" id="KW-1133">Transmembrane helix</keyword>
<dbReference type="HOGENOM" id="CLU_084465_0_1_0"/>
<dbReference type="Pfam" id="PF06182">
    <property type="entry name" value="ABC2_membrane_6"/>
    <property type="match status" value="1"/>
</dbReference>
<organism evidence="2 3">
    <name type="scientific">Deinococcus radiodurans (strain ATCC 13939 / DSM 20539 / JCM 16871 / CCUG 27074 / LMG 4051 / NBRC 15346 / NCIMB 9279 / VKM B-1422 / R1)</name>
    <dbReference type="NCBI Taxonomy" id="243230"/>
    <lineage>
        <taxon>Bacteria</taxon>
        <taxon>Thermotogati</taxon>
        <taxon>Deinococcota</taxon>
        <taxon>Deinococci</taxon>
        <taxon>Deinococcales</taxon>
        <taxon>Deinococcaceae</taxon>
        <taxon>Deinococcus</taxon>
    </lineage>
</organism>
<keyword evidence="3" id="KW-1185">Reference proteome</keyword>
<dbReference type="AlphaFoldDB" id="Q9RXV3"/>
<feature type="transmembrane region" description="Helical" evidence="1">
    <location>
        <begin position="239"/>
        <end position="263"/>
    </location>
</feature>
<evidence type="ECO:0000313" key="3">
    <source>
        <dbReference type="Proteomes" id="UP000002524"/>
    </source>
</evidence>
<dbReference type="PIR" id="E75548">
    <property type="entry name" value="E75548"/>
</dbReference>
<feature type="transmembrane region" description="Helical" evidence="1">
    <location>
        <begin position="190"/>
        <end position="208"/>
    </location>
</feature>
<evidence type="ECO:0000313" key="2">
    <source>
        <dbReference type="EMBL" id="AAF09788.1"/>
    </source>
</evidence>
<dbReference type="PaxDb" id="243230-DR_0203"/>
<reference evidence="2 3" key="1">
    <citation type="journal article" date="1999" name="Science">
        <title>Genome sequence of the radioresistant bacterium Deinococcus radiodurans R1.</title>
        <authorList>
            <person name="White O."/>
            <person name="Eisen J.A."/>
            <person name="Heidelberg J.F."/>
            <person name="Hickey E.K."/>
            <person name="Peterson J.D."/>
            <person name="Dodson R.J."/>
            <person name="Haft D.H."/>
            <person name="Gwinn M.L."/>
            <person name="Nelson W.C."/>
            <person name="Richardson D.L."/>
            <person name="Moffat K.S."/>
            <person name="Qin H."/>
            <person name="Jiang L."/>
            <person name="Pamphile W."/>
            <person name="Crosby M."/>
            <person name="Shen M."/>
            <person name="Vamathevan J.J."/>
            <person name="Lam P."/>
            <person name="McDonald L."/>
            <person name="Utterback T."/>
            <person name="Zalewski C."/>
            <person name="Makarova K.S."/>
            <person name="Aravind L."/>
            <person name="Daly M.J."/>
            <person name="Minton K.W."/>
            <person name="Fleischmann R.D."/>
            <person name="Ketchum K.A."/>
            <person name="Nelson K.E."/>
            <person name="Salzberg S."/>
            <person name="Smith H.O."/>
            <person name="Venter J.C."/>
            <person name="Fraser C.M."/>
        </authorList>
    </citation>
    <scope>NUCLEOTIDE SEQUENCE [LARGE SCALE GENOMIC DNA]</scope>
    <source>
        <strain evidence="3">ATCC 13939 / DSM 20539 / JCM 16871 / LMG 4051 / NBRC 15346 / NCIMB 9279 / R1 / VKM B-1422</strain>
    </source>
</reference>
<dbReference type="InParanoid" id="Q9RXV3"/>
<name>Q9RXV3_DEIRA</name>
<dbReference type="OrthoDB" id="62003at2"/>
<dbReference type="STRING" id="243230.DR_0203"/>
<dbReference type="Proteomes" id="UP000002524">
    <property type="component" value="Chromosome 1"/>
</dbReference>
<dbReference type="InterPro" id="IPR010390">
    <property type="entry name" value="ABC-2_transporter-like"/>
</dbReference>
<dbReference type="PANTHER" id="PTHR36832:SF2">
    <property type="entry name" value="INTEGRAL MEMBRANE PROTEIN"/>
    <property type="match status" value="1"/>
</dbReference>
<keyword evidence="1" id="KW-0812">Transmembrane</keyword>
<evidence type="ECO:0008006" key="4">
    <source>
        <dbReference type="Google" id="ProtNLM"/>
    </source>
</evidence>
<dbReference type="PATRIC" id="fig|243230.17.peg.367"/>
<accession>Q9RXV3</accession>
<dbReference type="KEGG" id="dra:DR_0203"/>
<protein>
    <recommendedName>
        <fullName evidence="4">ABC transporter permease</fullName>
    </recommendedName>
</protein>
<feature type="transmembrane region" description="Helical" evidence="1">
    <location>
        <begin position="6"/>
        <end position="25"/>
    </location>
</feature>
<keyword evidence="1" id="KW-0472">Membrane</keyword>
<dbReference type="EnsemblBacteria" id="AAF09788">
    <property type="protein sequence ID" value="AAF09788"/>
    <property type="gene ID" value="DR_0203"/>
</dbReference>
<dbReference type="eggNOG" id="COG4587">
    <property type="taxonomic scope" value="Bacteria"/>
</dbReference>
<sequence length="275" mass="29820">MEVALNDFLSIPAVNAGLYLALARLGFRRQFAYLQAALWGLVTNLFFGLLRISILLALFDGRPQVAGLTGGDAVTYVALTQTFIASFSLFGWSEFMRTIHRGEVATDLLRPLDLLASWAAQDAGRAAGQFVLRGLPMLVLFALLWGARMPALPPETLLSVVPAWACGFAYRFLVNCAAFWSPDAVGIGRFAWVLLGLGCGFLMPLRLFPDWLRAALAWTPFPSMLNTTVELWLGLKTGAAAWGALGVQMGWTVALLGLCAWVLRRGLGRLEVAGG</sequence>
<evidence type="ECO:0000256" key="1">
    <source>
        <dbReference type="SAM" id="Phobius"/>
    </source>
</evidence>
<dbReference type="EMBL" id="AE000513">
    <property type="protein sequence ID" value="AAF09788.1"/>
    <property type="molecule type" value="Genomic_DNA"/>
</dbReference>
<dbReference type="PANTHER" id="PTHR36832">
    <property type="entry name" value="SLR1174 PROTEIN-RELATED"/>
    <property type="match status" value="1"/>
</dbReference>
<gene>
    <name evidence="2" type="ordered locus">DR_0203</name>
</gene>